<keyword evidence="6 8" id="KW-1133">Transmembrane helix</keyword>
<evidence type="ECO:0000256" key="5">
    <source>
        <dbReference type="ARBA" id="ARBA00022692"/>
    </source>
</evidence>
<keyword evidence="5 8" id="KW-0812">Transmembrane</keyword>
<feature type="transmembrane region" description="Helical" evidence="8">
    <location>
        <begin position="68"/>
        <end position="93"/>
    </location>
</feature>
<feature type="transmembrane region" description="Helical" evidence="8">
    <location>
        <begin position="39"/>
        <end position="56"/>
    </location>
</feature>
<dbReference type="EMBL" id="JAUKPO010000001">
    <property type="protein sequence ID" value="MDO1444883.1"/>
    <property type="molecule type" value="Genomic_DNA"/>
</dbReference>
<feature type="transmembrane region" description="Helical" evidence="8">
    <location>
        <begin position="15"/>
        <end position="33"/>
    </location>
</feature>
<feature type="transmembrane region" description="Helical" evidence="8">
    <location>
        <begin position="150"/>
        <end position="174"/>
    </location>
</feature>
<keyword evidence="7 8" id="KW-0472">Membrane</keyword>
<evidence type="ECO:0000256" key="2">
    <source>
        <dbReference type="ARBA" id="ARBA00009773"/>
    </source>
</evidence>
<name>A0ABT8R0V9_9BACT</name>
<evidence type="ECO:0000256" key="7">
    <source>
        <dbReference type="ARBA" id="ARBA00023136"/>
    </source>
</evidence>
<feature type="transmembrane region" description="Helical" evidence="8">
    <location>
        <begin position="307"/>
        <end position="338"/>
    </location>
</feature>
<evidence type="ECO:0000256" key="1">
    <source>
        <dbReference type="ARBA" id="ARBA00004651"/>
    </source>
</evidence>
<evidence type="ECO:0000313" key="9">
    <source>
        <dbReference type="EMBL" id="MDO1444883.1"/>
    </source>
</evidence>
<organism evidence="9 10">
    <name type="scientific">Rhodocytophaga aerolata</name>
    <dbReference type="NCBI Taxonomy" id="455078"/>
    <lineage>
        <taxon>Bacteria</taxon>
        <taxon>Pseudomonadati</taxon>
        <taxon>Bacteroidota</taxon>
        <taxon>Cytophagia</taxon>
        <taxon>Cytophagales</taxon>
        <taxon>Rhodocytophagaceae</taxon>
        <taxon>Rhodocytophaga</taxon>
    </lineage>
</organism>
<sequence>MDTTEPKDLMQRYPLVRYTFLLLFGFLFIGALYYARALLVPMSLAALLAMLMLPLCKKFESWRFPRGLAIVLCILIILLTFLALISLFTWQIADFASDIPSLQVQLNKKLDMLQGFVERQTNISPERQLEYIRQQFSTFLESAGQYMTGILSATTGTLATIGILAIYIFFFMFYREKFERFTLMITPNAEHDKVKNIIGQISLVTQQYLSGVLIVVVILSTLNSVGLLVIGIRQAIFLGCLAGILNIIPYIGVLIGSLLPIIIALLTKDGIGPAIAVAGVFVFVQFLENNFLTPNIVGGKVKINPLASIIALLIGGSLWGVAGMILFIPFLGIAKIIFDNIESLRPYGYLIGDESDTEEPNAADKIKKWVKKKRADKQPIP</sequence>
<proteinExistence type="inferred from homology"/>
<evidence type="ECO:0000256" key="6">
    <source>
        <dbReference type="ARBA" id="ARBA00022989"/>
    </source>
</evidence>
<evidence type="ECO:0000313" key="10">
    <source>
        <dbReference type="Proteomes" id="UP001168528"/>
    </source>
</evidence>
<dbReference type="PANTHER" id="PTHR21716">
    <property type="entry name" value="TRANSMEMBRANE PROTEIN"/>
    <property type="match status" value="1"/>
</dbReference>
<keyword evidence="4" id="KW-1003">Cell membrane</keyword>
<feature type="transmembrane region" description="Helical" evidence="8">
    <location>
        <begin position="208"/>
        <end position="230"/>
    </location>
</feature>
<dbReference type="Pfam" id="PF01594">
    <property type="entry name" value="AI-2E_transport"/>
    <property type="match status" value="1"/>
</dbReference>
<feature type="transmembrane region" description="Helical" evidence="8">
    <location>
        <begin position="236"/>
        <end position="263"/>
    </location>
</feature>
<evidence type="ECO:0000256" key="3">
    <source>
        <dbReference type="ARBA" id="ARBA00022448"/>
    </source>
</evidence>
<dbReference type="RefSeq" id="WP_302035684.1">
    <property type="nucleotide sequence ID" value="NZ_JAUKPO010000001.1"/>
</dbReference>
<comment type="caution">
    <text evidence="9">The sequence shown here is derived from an EMBL/GenBank/DDBJ whole genome shotgun (WGS) entry which is preliminary data.</text>
</comment>
<dbReference type="Proteomes" id="UP001168528">
    <property type="component" value="Unassembled WGS sequence"/>
</dbReference>
<dbReference type="PANTHER" id="PTHR21716:SF53">
    <property type="entry name" value="PERMEASE PERM-RELATED"/>
    <property type="match status" value="1"/>
</dbReference>
<evidence type="ECO:0000256" key="8">
    <source>
        <dbReference type="SAM" id="Phobius"/>
    </source>
</evidence>
<comment type="similarity">
    <text evidence="2">Belongs to the autoinducer-2 exporter (AI-2E) (TC 2.A.86) family.</text>
</comment>
<keyword evidence="10" id="KW-1185">Reference proteome</keyword>
<evidence type="ECO:0000256" key="4">
    <source>
        <dbReference type="ARBA" id="ARBA00022475"/>
    </source>
</evidence>
<protein>
    <submittedName>
        <fullName evidence="9">AI-2E family transporter</fullName>
    </submittedName>
</protein>
<accession>A0ABT8R0V9</accession>
<comment type="subcellular location">
    <subcellularLocation>
        <location evidence="1">Cell membrane</location>
        <topology evidence="1">Multi-pass membrane protein</topology>
    </subcellularLocation>
</comment>
<dbReference type="InterPro" id="IPR002549">
    <property type="entry name" value="AI-2E-like"/>
</dbReference>
<reference evidence="9" key="1">
    <citation type="submission" date="2023-07" db="EMBL/GenBank/DDBJ databases">
        <title>The genome sequence of Rhodocytophaga aerolata KACC 12507.</title>
        <authorList>
            <person name="Zhang X."/>
        </authorList>
    </citation>
    <scope>NUCLEOTIDE SEQUENCE</scope>
    <source>
        <strain evidence="9">KACC 12507</strain>
    </source>
</reference>
<keyword evidence="3" id="KW-0813">Transport</keyword>
<feature type="transmembrane region" description="Helical" evidence="8">
    <location>
        <begin position="270"/>
        <end position="287"/>
    </location>
</feature>
<gene>
    <name evidence="9" type="ORF">Q0590_01405</name>
</gene>